<dbReference type="PROSITE" id="PS50879">
    <property type="entry name" value="RNASE_H_1"/>
    <property type="match status" value="1"/>
</dbReference>
<reference evidence="3" key="1">
    <citation type="submission" date="2020-05" db="EMBL/GenBank/DDBJ databases">
        <title>Mycena genomes resolve the evolution of fungal bioluminescence.</title>
        <authorList>
            <person name="Tsai I.J."/>
        </authorList>
    </citation>
    <scope>NUCLEOTIDE SEQUENCE</scope>
    <source>
        <strain evidence="3">160909Yilan</strain>
    </source>
</reference>
<accession>A0A8H7CHA8</accession>
<dbReference type="InterPro" id="IPR036691">
    <property type="entry name" value="Endo/exonu/phosph_ase_sf"/>
</dbReference>
<sequence length="1234" mass="138635">MPTGGPTGAVHRTRSMDKSGRPMEGSIPHAARERRNLWSQMQLDSPDMVAVEIRGEFGTLRVVNIYNDGGHDETLKALRDFMRSAQRQRPPAGPVYYLWLGDFNRHSALWDEIRNSHLFTAEAARAVAPLLQLLGHYNMKMPLPQGIPTLRAKRTGNLTRPDNAFCSEDFLGFFISCDAYPHLTPGTTDHFPIISEIDLVPPVKAKEKRWNWRETNWEEFTKMLAEELAGVEDADGYASAGEVMTAIQNLDRAIWRCVKEKVPRVQVSPQSKRWWSEELSAMRKEKEKLAKLSYQQRGVPGSPAHEQYRVARNNFSAKVRTARRQYWMEWLEGIDGGDVWTAGQLMKGSGSDGGRTRVPDLRRKKGNGETEVAATNSQKSRWMVEEFYPKHGEGATDPAPDTVYPEPLWEYTPISEAQLHQAIGKMKPWKATRSGTFPNCVYKFCAGLLVPRLCKIYRALDVYQHEPEDWRRTETIVARKPGKPDYSVVGAHRPLILSHGHARLRNAAKTIQVATNAEKYNMLPANHYGGRPGRTGVDMVQGLVKKVKDAWRKGKVATLLLRDVKGAFPSAMISRVIHNMRMAGVPKEHTDWMSRRFEGRTTRLLFDDYVSDPFPIEDGLDQGDPQSVICYLFYNSPLARVHDDSGIYIDDYHILAIGNTLVETSRMVTELVTKEGGVNEWGVTHNSAFGAAKDQACHFSQRRVQRDRPFGQKSVWEPEKRPNLVIDGHVVKPSTAVKLVGIWLDEKLTFKEQAAAAVAKGQEWVVNFKRLGRVAGGAGMNHIRQLYLAICIPRMLYGAEDTRATVKKLASIQLRAARLIVGGMISSPGDLLDAHADLLPINLVIDKQLQKAALRYATLPPTHPLYAAVANVARYGHDVRQKTVEEIPAARMAADWTAGLDVQVAESKEEAKEWAMKETAKVTLYSDGSLIDGMVGAAGLLCVDGVVKRVKGLQLGSMKRYGVYEAEGVGQILALECLRVEVDEWINGVVPLGLDNTAAIRATTCPRPGVGRYIWDLFHRRLTAAKEEHPGLRLRVDWTPGHVEIPGNEAADEAAKRAAKEGSFGGAPKFLRDLPYSKSALALTHARVLQKTRKKEFRRSKRYARIKAVDDTIPSPAFRRLTKLLPRKHASLLFQLRSHHAPLAKHLYRLNKSPTPICPCCGLHEETVDHYLHFCNAHDDARRQLRAANRLAAHSKHLLTSPDLQPDLFRYIQRTGRFHAVFGDFKQLERPKVK</sequence>
<name>A0A8H7CHA8_9AGAR</name>
<keyword evidence="3" id="KW-0808">Transferase</keyword>
<keyword evidence="4" id="KW-1185">Reference proteome</keyword>
<dbReference type="InterPro" id="IPR002156">
    <property type="entry name" value="RNaseH_domain"/>
</dbReference>
<dbReference type="Proteomes" id="UP000623467">
    <property type="component" value="Unassembled WGS sequence"/>
</dbReference>
<proteinExistence type="predicted"/>
<dbReference type="PANTHER" id="PTHR33481:SF1">
    <property type="entry name" value="ENDONUCLEASE_EXONUCLEASE_PHOSPHATASE DOMAIN-CONTAINING PROTEIN-RELATED"/>
    <property type="match status" value="1"/>
</dbReference>
<feature type="region of interest" description="Disordered" evidence="1">
    <location>
        <begin position="347"/>
        <end position="370"/>
    </location>
</feature>
<dbReference type="GO" id="GO:0004523">
    <property type="term" value="F:RNA-DNA hybrid ribonuclease activity"/>
    <property type="evidence" value="ECO:0007669"/>
    <property type="project" value="InterPro"/>
</dbReference>
<feature type="region of interest" description="Disordered" evidence="1">
    <location>
        <begin position="1"/>
        <end position="28"/>
    </location>
</feature>
<dbReference type="PANTHER" id="PTHR33481">
    <property type="entry name" value="REVERSE TRANSCRIPTASE"/>
    <property type="match status" value="1"/>
</dbReference>
<evidence type="ECO:0000313" key="3">
    <source>
        <dbReference type="EMBL" id="KAF7337390.1"/>
    </source>
</evidence>
<dbReference type="EMBL" id="JACAZH010000034">
    <property type="protein sequence ID" value="KAF7337390.1"/>
    <property type="molecule type" value="Genomic_DNA"/>
</dbReference>
<dbReference type="InterPro" id="IPR036397">
    <property type="entry name" value="RNaseH_sf"/>
</dbReference>
<dbReference type="Gene3D" id="3.60.10.10">
    <property type="entry name" value="Endonuclease/exonuclease/phosphatase"/>
    <property type="match status" value="1"/>
</dbReference>
<gene>
    <name evidence="3" type="ORF">MSAN_02265100</name>
</gene>
<protein>
    <submittedName>
        <fullName evidence="3">RNA-directed DNA polymerase from transposon X-element</fullName>
    </submittedName>
</protein>
<evidence type="ECO:0000259" key="2">
    <source>
        <dbReference type="PROSITE" id="PS50879"/>
    </source>
</evidence>
<evidence type="ECO:0000313" key="4">
    <source>
        <dbReference type="Proteomes" id="UP000623467"/>
    </source>
</evidence>
<dbReference type="SUPFAM" id="SSF53098">
    <property type="entry name" value="Ribonuclease H-like"/>
    <property type="match status" value="1"/>
</dbReference>
<dbReference type="InterPro" id="IPR012337">
    <property type="entry name" value="RNaseH-like_sf"/>
</dbReference>
<keyword evidence="3" id="KW-0695">RNA-directed DNA polymerase</keyword>
<comment type="caution">
    <text evidence="3">The sequence shown here is derived from an EMBL/GenBank/DDBJ whole genome shotgun (WGS) entry which is preliminary data.</text>
</comment>
<dbReference type="OrthoDB" id="412006at2759"/>
<dbReference type="GO" id="GO:0003964">
    <property type="term" value="F:RNA-directed DNA polymerase activity"/>
    <property type="evidence" value="ECO:0007669"/>
    <property type="project" value="UniProtKB-KW"/>
</dbReference>
<dbReference type="AlphaFoldDB" id="A0A8H7CHA8"/>
<keyword evidence="3" id="KW-0548">Nucleotidyltransferase</keyword>
<dbReference type="Gene3D" id="3.30.420.10">
    <property type="entry name" value="Ribonuclease H-like superfamily/Ribonuclease H"/>
    <property type="match status" value="1"/>
</dbReference>
<dbReference type="SUPFAM" id="SSF56219">
    <property type="entry name" value="DNase I-like"/>
    <property type="match status" value="1"/>
</dbReference>
<evidence type="ECO:0000256" key="1">
    <source>
        <dbReference type="SAM" id="MobiDB-lite"/>
    </source>
</evidence>
<dbReference type="GO" id="GO:0003676">
    <property type="term" value="F:nucleic acid binding"/>
    <property type="evidence" value="ECO:0007669"/>
    <property type="project" value="InterPro"/>
</dbReference>
<organism evidence="3 4">
    <name type="scientific">Mycena sanguinolenta</name>
    <dbReference type="NCBI Taxonomy" id="230812"/>
    <lineage>
        <taxon>Eukaryota</taxon>
        <taxon>Fungi</taxon>
        <taxon>Dikarya</taxon>
        <taxon>Basidiomycota</taxon>
        <taxon>Agaricomycotina</taxon>
        <taxon>Agaricomycetes</taxon>
        <taxon>Agaricomycetidae</taxon>
        <taxon>Agaricales</taxon>
        <taxon>Marasmiineae</taxon>
        <taxon>Mycenaceae</taxon>
        <taxon>Mycena</taxon>
    </lineage>
</organism>
<feature type="domain" description="RNase H type-1" evidence="2">
    <location>
        <begin position="918"/>
        <end position="1060"/>
    </location>
</feature>